<evidence type="ECO:0000256" key="1">
    <source>
        <dbReference type="SAM" id="MobiDB-lite"/>
    </source>
</evidence>
<dbReference type="OrthoDB" id="6162896at2759"/>
<dbReference type="Gene3D" id="3.30.160.60">
    <property type="entry name" value="Classic Zinc Finger"/>
    <property type="match status" value="1"/>
</dbReference>
<feature type="region of interest" description="Disordered" evidence="1">
    <location>
        <begin position="39"/>
        <end position="73"/>
    </location>
</feature>
<dbReference type="Proteomes" id="UP000507470">
    <property type="component" value="Unassembled WGS sequence"/>
</dbReference>
<keyword evidence="3" id="KW-1185">Reference proteome</keyword>
<evidence type="ECO:0000313" key="2">
    <source>
        <dbReference type="EMBL" id="CAC5357964.1"/>
    </source>
</evidence>
<evidence type="ECO:0000313" key="3">
    <source>
        <dbReference type="Proteomes" id="UP000507470"/>
    </source>
</evidence>
<organism evidence="2 3">
    <name type="scientific">Mytilus coruscus</name>
    <name type="common">Sea mussel</name>
    <dbReference type="NCBI Taxonomy" id="42192"/>
    <lineage>
        <taxon>Eukaryota</taxon>
        <taxon>Metazoa</taxon>
        <taxon>Spiralia</taxon>
        <taxon>Lophotrochozoa</taxon>
        <taxon>Mollusca</taxon>
        <taxon>Bivalvia</taxon>
        <taxon>Autobranchia</taxon>
        <taxon>Pteriomorphia</taxon>
        <taxon>Mytilida</taxon>
        <taxon>Mytiloidea</taxon>
        <taxon>Mytilidae</taxon>
        <taxon>Mytilinae</taxon>
        <taxon>Mytilus</taxon>
    </lineage>
</organism>
<protein>
    <submittedName>
        <fullName evidence="2">Uncharacterized protein</fullName>
    </submittedName>
</protein>
<dbReference type="AlphaFoldDB" id="A0A6J7ZYM4"/>
<feature type="compositionally biased region" description="Polar residues" evidence="1">
    <location>
        <begin position="56"/>
        <end position="67"/>
    </location>
</feature>
<sequence length="426" mass="48786">MVPTSKKSRLVEHEKNFHRHVLNPKSGARELIIPSFTPQRSERKQTLNSTRRDQPLKQQASFTCSRPSTPPMTPNLTRSIIIFEISPCSISLGLEEYGSLTSITKNVESLFDSPIRQEETIAKEPETPTLRDNRFQAPPSRIQSSYEASKCMIVPEKARKTGKYSGSVLPSGYGSVRKDETCILPDGTVYKLTATWIQDPSFCSLKEKETQTEMLQQQIATQTEEDRRVVLITSETQTRRVILVEEEVQTDNLEKINNVVMVTDTDTEKELNLDIEEETRPLNLDECLICQQQFPDQKTLKRHLASKGTHGGRLSVVCLWCFSYEKRFSWISDLRCHLEEKHPEVGPKLEKNFMSEANVYWFSDFPEDYRRLVSKVTPKGSSAAVQARSNVTSWLGKCKSIRKMRQSWVEDWANHPRDSDVVGTPR</sequence>
<dbReference type="EMBL" id="CACVKT020000273">
    <property type="protein sequence ID" value="CAC5357964.1"/>
    <property type="molecule type" value="Genomic_DNA"/>
</dbReference>
<feature type="compositionally biased region" description="Basic and acidic residues" evidence="1">
    <location>
        <begin position="40"/>
        <end position="55"/>
    </location>
</feature>
<proteinExistence type="predicted"/>
<name>A0A6J7ZYM4_MYTCO</name>
<accession>A0A6J7ZYM4</accession>
<reference evidence="2 3" key="1">
    <citation type="submission" date="2020-06" db="EMBL/GenBank/DDBJ databases">
        <authorList>
            <person name="Li R."/>
            <person name="Bekaert M."/>
        </authorList>
    </citation>
    <scope>NUCLEOTIDE SEQUENCE [LARGE SCALE GENOMIC DNA]</scope>
    <source>
        <strain evidence="3">wild</strain>
    </source>
</reference>
<gene>
    <name evidence="2" type="ORF">MCOR_1414</name>
</gene>